<proteinExistence type="inferred from homology"/>
<dbReference type="Proteomes" id="UP001310594">
    <property type="component" value="Unassembled WGS sequence"/>
</dbReference>
<dbReference type="Pfam" id="PF09811">
    <property type="entry name" value="Yae1_N"/>
    <property type="match status" value="1"/>
</dbReference>
<comment type="similarity">
    <text evidence="1">Belongs to the LTO1 family.</text>
</comment>
<evidence type="ECO:0000259" key="3">
    <source>
        <dbReference type="Pfam" id="PF09811"/>
    </source>
</evidence>
<dbReference type="InterPro" id="IPR019191">
    <property type="entry name" value="Essential_protein_Yae1_N"/>
</dbReference>
<evidence type="ECO:0000313" key="5">
    <source>
        <dbReference type="Proteomes" id="UP001310594"/>
    </source>
</evidence>
<dbReference type="EMBL" id="JAVRQU010000012">
    <property type="protein sequence ID" value="KAK5696655.1"/>
    <property type="molecule type" value="Genomic_DNA"/>
</dbReference>
<comment type="caution">
    <text evidence="4">The sequence shown here is derived from an EMBL/GenBank/DDBJ whole genome shotgun (WGS) entry which is preliminary data.</text>
</comment>
<feature type="region of interest" description="Disordered" evidence="2">
    <location>
        <begin position="153"/>
        <end position="195"/>
    </location>
</feature>
<accession>A0AAN7VQJ1</accession>
<organism evidence="4 5">
    <name type="scientific">Elasticomyces elasticus</name>
    <dbReference type="NCBI Taxonomy" id="574655"/>
    <lineage>
        <taxon>Eukaryota</taxon>
        <taxon>Fungi</taxon>
        <taxon>Dikarya</taxon>
        <taxon>Ascomycota</taxon>
        <taxon>Pezizomycotina</taxon>
        <taxon>Dothideomycetes</taxon>
        <taxon>Dothideomycetidae</taxon>
        <taxon>Mycosphaerellales</taxon>
        <taxon>Teratosphaeriaceae</taxon>
        <taxon>Elasticomyces</taxon>
    </lineage>
</organism>
<reference evidence="4" key="1">
    <citation type="submission" date="2023-08" db="EMBL/GenBank/DDBJ databases">
        <title>Black Yeasts Isolated from many extreme environments.</title>
        <authorList>
            <person name="Coleine C."/>
            <person name="Stajich J.E."/>
            <person name="Selbmann L."/>
        </authorList>
    </citation>
    <scope>NUCLEOTIDE SEQUENCE</scope>
    <source>
        <strain evidence="4">CCFEE 5810</strain>
    </source>
</reference>
<sequence>MANPSPSQPDDDHDPFATLLNLEDQYYTEGYNLGVTDGSLAGRIEGRLFGLEKGFSKFTEMGRMNGRAAVWKARLPPPTTAQTQGDDDVVNFVPLSGSDRLRKHIDRLTELTDPDSLETKNTEDAVDEAEERLAGAKSKFTLIARIVGEDDAVRSSEVEVKRPSGKGNGEMEDFVGLPALNKQKPKAEAAEIVTD</sequence>
<dbReference type="PANTHER" id="PTHR28532">
    <property type="entry name" value="GEO13458P1"/>
    <property type="match status" value="1"/>
</dbReference>
<protein>
    <recommendedName>
        <fullName evidence="3">Essential protein Yae1 N-terminal domain-containing protein</fullName>
    </recommendedName>
</protein>
<evidence type="ECO:0000256" key="1">
    <source>
        <dbReference type="ARBA" id="ARBA00038090"/>
    </source>
</evidence>
<gene>
    <name evidence="4" type="ORF">LTR97_007959</name>
</gene>
<dbReference type="AlphaFoldDB" id="A0AAN7VQJ1"/>
<feature type="compositionally biased region" description="Basic and acidic residues" evidence="2">
    <location>
        <begin position="153"/>
        <end position="162"/>
    </location>
</feature>
<dbReference type="InterPro" id="IPR052436">
    <property type="entry name" value="LTO1_adapter"/>
</dbReference>
<evidence type="ECO:0000256" key="2">
    <source>
        <dbReference type="SAM" id="MobiDB-lite"/>
    </source>
</evidence>
<evidence type="ECO:0000313" key="4">
    <source>
        <dbReference type="EMBL" id="KAK5696655.1"/>
    </source>
</evidence>
<feature type="domain" description="Essential protein Yae1 N-terminal" evidence="3">
    <location>
        <begin position="30"/>
        <end position="68"/>
    </location>
</feature>
<dbReference type="PANTHER" id="PTHR28532:SF1">
    <property type="entry name" value="ORAL CANCER OVEREXPRESSED 1"/>
    <property type="match status" value="1"/>
</dbReference>
<name>A0AAN7VQJ1_9PEZI</name>